<dbReference type="InterPro" id="IPR041274">
    <property type="entry name" value="IPU_b_solenoid"/>
</dbReference>
<dbReference type="Pfam" id="PF17433">
    <property type="entry name" value="Glyco_hydro_49N"/>
    <property type="match status" value="1"/>
</dbReference>
<feature type="region of interest" description="Disordered" evidence="1">
    <location>
        <begin position="131"/>
        <end position="155"/>
    </location>
</feature>
<organism evidence="4 5">
    <name type="scientific">Emericellopsis cladophorae</name>
    <dbReference type="NCBI Taxonomy" id="2686198"/>
    <lineage>
        <taxon>Eukaryota</taxon>
        <taxon>Fungi</taxon>
        <taxon>Dikarya</taxon>
        <taxon>Ascomycota</taxon>
        <taxon>Pezizomycotina</taxon>
        <taxon>Sordariomycetes</taxon>
        <taxon>Hypocreomycetidae</taxon>
        <taxon>Hypocreales</taxon>
        <taxon>Bionectriaceae</taxon>
        <taxon>Emericellopsis</taxon>
    </lineage>
</organism>
<feature type="compositionally biased region" description="Low complexity" evidence="1">
    <location>
        <begin position="134"/>
        <end position="146"/>
    </location>
</feature>
<comment type="caution">
    <text evidence="4">The sequence shown here is derived from an EMBL/GenBank/DDBJ whole genome shotgun (WGS) entry which is preliminary data.</text>
</comment>
<dbReference type="RefSeq" id="XP_051358856.1">
    <property type="nucleotide sequence ID" value="XM_051510204.1"/>
</dbReference>
<sequence>MAWTQYLTTQDTIVRVTRREGGPVEGSEGIIRPTTLDFDVEVDGDAVLITVPLNENGHRFLVEFNDNLWEYRIGDPGNMTNSHYVQNKNPNGARYVEEYADELNPILGVEPLNALLVFMSPFPQTSMCQISPGTRTRCPRVSSPTSRRSRSRHSTPPGVYWLTGFNHPSLSDSINTYYSDVLCEHMTVWKTNNAPMIQFGWYTRDVDNVTVNAVQVVHTRCQTQQVFWPRGIAGSAVSYLDQASTRTADVSKTLSNYSVTNARCEGICPNLVGINPLNIDTFLMKNIWIETLPTEVTDVGKSTFRVFIDEEGNEVQLGAQSPGGIGLVIEDFYVGDEKFGFENDNWRRGQLGQIDFDEHWDGKWTLR</sequence>
<dbReference type="OrthoDB" id="406508at2759"/>
<dbReference type="Proteomes" id="UP001055219">
    <property type="component" value="Unassembled WGS sequence"/>
</dbReference>
<reference evidence="4" key="1">
    <citation type="journal article" date="2021" name="J Fungi (Basel)">
        <title>Genomic and Metabolomic Analyses of the Marine Fungus Emericellopsis cladophorae: Insights into Saltwater Adaptability Mechanisms and Its Biosynthetic Potential.</title>
        <authorList>
            <person name="Goncalves M.F.M."/>
            <person name="Hilario S."/>
            <person name="Van de Peer Y."/>
            <person name="Esteves A.C."/>
            <person name="Alves A."/>
        </authorList>
    </citation>
    <scope>NUCLEOTIDE SEQUENCE</scope>
    <source>
        <strain evidence="4">MUM 19.33</strain>
    </source>
</reference>
<accession>A0A9P9XUK6</accession>
<keyword evidence="5" id="KW-1185">Reference proteome</keyword>
<dbReference type="SUPFAM" id="SSF101596">
    <property type="entry name" value="Dextranase, N-terminal domain"/>
    <property type="match status" value="1"/>
</dbReference>
<feature type="domain" description="Glycoside hydrolase family 49 N-terminal" evidence="3">
    <location>
        <begin position="1"/>
        <end position="122"/>
    </location>
</feature>
<evidence type="ECO:0000259" key="2">
    <source>
        <dbReference type="Pfam" id="PF03718"/>
    </source>
</evidence>
<evidence type="ECO:0000313" key="4">
    <source>
        <dbReference type="EMBL" id="KAI6778000.1"/>
    </source>
</evidence>
<dbReference type="Gene3D" id="2.60.350.10">
    <property type="entry name" value="Dextranase, N-terminal"/>
    <property type="match status" value="1"/>
</dbReference>
<proteinExistence type="predicted"/>
<name>A0A9P9XUK6_9HYPO</name>
<evidence type="ECO:0000259" key="3">
    <source>
        <dbReference type="Pfam" id="PF17433"/>
    </source>
</evidence>
<dbReference type="Pfam" id="PF18783">
    <property type="entry name" value="IPU_b_solenoid"/>
    <property type="match status" value="1"/>
</dbReference>
<gene>
    <name evidence="4" type="ORF">J7T54_007397</name>
</gene>
<dbReference type="InterPro" id="IPR023226">
    <property type="entry name" value="Glyco_hydro_49_N_dom"/>
</dbReference>
<dbReference type="SUPFAM" id="SSF51126">
    <property type="entry name" value="Pectin lyase-like"/>
    <property type="match status" value="1"/>
</dbReference>
<dbReference type="EMBL" id="JAGIXG020000086">
    <property type="protein sequence ID" value="KAI6778000.1"/>
    <property type="molecule type" value="Genomic_DNA"/>
</dbReference>
<dbReference type="InterPro" id="IPR035953">
    <property type="entry name" value="Dextranase_N-ter"/>
</dbReference>
<dbReference type="InterPro" id="IPR012334">
    <property type="entry name" value="Pectin_lyas_fold"/>
</dbReference>
<evidence type="ECO:0000256" key="1">
    <source>
        <dbReference type="SAM" id="MobiDB-lite"/>
    </source>
</evidence>
<dbReference type="InterPro" id="IPR011050">
    <property type="entry name" value="Pectin_lyase_fold/virulence"/>
</dbReference>
<dbReference type="GO" id="GO:0004553">
    <property type="term" value="F:hydrolase activity, hydrolyzing O-glycosyl compounds"/>
    <property type="evidence" value="ECO:0007669"/>
    <property type="project" value="InterPro"/>
</dbReference>
<protein>
    <submittedName>
        <fullName evidence="4">Dextranase-like protein</fullName>
    </submittedName>
</protein>
<dbReference type="Pfam" id="PF03718">
    <property type="entry name" value="Glyco_hydro_49"/>
    <property type="match status" value="1"/>
</dbReference>
<dbReference type="GeneID" id="75833872"/>
<evidence type="ECO:0000313" key="5">
    <source>
        <dbReference type="Proteomes" id="UP001055219"/>
    </source>
</evidence>
<feature type="domain" description="Glycoside hydrolase family 49 C-terminal" evidence="2">
    <location>
        <begin position="243"/>
        <end position="365"/>
    </location>
</feature>
<dbReference type="InterPro" id="IPR005192">
    <property type="entry name" value="Glyco_hydro_49_C"/>
</dbReference>
<reference evidence="4" key="2">
    <citation type="submission" date="2022-07" db="EMBL/GenBank/DDBJ databases">
        <authorList>
            <person name="Goncalves M.F.M."/>
            <person name="Hilario S."/>
            <person name="Van De Peer Y."/>
            <person name="Esteves A.C."/>
            <person name="Alves A."/>
        </authorList>
    </citation>
    <scope>NUCLEOTIDE SEQUENCE</scope>
    <source>
        <strain evidence="4">MUM 19.33</strain>
    </source>
</reference>
<dbReference type="Gene3D" id="2.160.20.10">
    <property type="entry name" value="Single-stranded right-handed beta-helix, Pectin lyase-like"/>
    <property type="match status" value="1"/>
</dbReference>
<dbReference type="AlphaFoldDB" id="A0A9P9XUK6"/>